<dbReference type="EMBL" id="JAKRVX010000001">
    <property type="protein sequence ID" value="MCL9815380.1"/>
    <property type="molecule type" value="Genomic_DNA"/>
</dbReference>
<feature type="transmembrane region" description="Helical" evidence="1">
    <location>
        <begin position="30"/>
        <end position="54"/>
    </location>
</feature>
<gene>
    <name evidence="2" type="ORF">AArcSt2_00320</name>
</gene>
<sequence length="63" mass="6506">MEFNTVTTAIAFLGLIGVGAAGMIGSNMMVTSTILTMVVPSMAVFGVIMLALGVKHGEYRAVN</sequence>
<evidence type="ECO:0000256" key="1">
    <source>
        <dbReference type="SAM" id="Phobius"/>
    </source>
</evidence>
<dbReference type="RefSeq" id="WP_174653071.1">
    <property type="nucleotide sequence ID" value="NZ_JAKRVX010000001.1"/>
</dbReference>
<evidence type="ECO:0000313" key="3">
    <source>
        <dbReference type="Proteomes" id="UP001203207"/>
    </source>
</evidence>
<keyword evidence="1" id="KW-0472">Membrane</keyword>
<dbReference type="Pfam" id="PF24020">
    <property type="entry name" value="DUF7333"/>
    <property type="match status" value="1"/>
</dbReference>
<dbReference type="Proteomes" id="UP001203207">
    <property type="component" value="Unassembled WGS sequence"/>
</dbReference>
<reference evidence="2" key="2">
    <citation type="submission" date="2022-02" db="EMBL/GenBank/DDBJ databases">
        <authorList>
            <person name="Elcheninov A.G."/>
            <person name="Sorokin D.Y."/>
            <person name="Kublanov I.V."/>
        </authorList>
    </citation>
    <scope>NUCLEOTIDE SEQUENCE</scope>
    <source>
        <strain evidence="2">AArc-St2</strain>
    </source>
</reference>
<organism evidence="2 3">
    <name type="scientific">Natronocalculus amylovorans</name>
    <dbReference type="NCBI Taxonomy" id="2917812"/>
    <lineage>
        <taxon>Archaea</taxon>
        <taxon>Methanobacteriati</taxon>
        <taxon>Methanobacteriota</taxon>
        <taxon>Stenosarchaea group</taxon>
        <taxon>Halobacteria</taxon>
        <taxon>Halobacteriales</taxon>
        <taxon>Haloferacaceae</taxon>
        <taxon>Natronocalculus</taxon>
    </lineage>
</organism>
<keyword evidence="3" id="KW-1185">Reference proteome</keyword>
<dbReference type="InterPro" id="IPR055757">
    <property type="entry name" value="DUF7333"/>
</dbReference>
<keyword evidence="1" id="KW-1133">Transmembrane helix</keyword>
<evidence type="ECO:0000313" key="2">
    <source>
        <dbReference type="EMBL" id="MCL9815380.1"/>
    </source>
</evidence>
<dbReference type="AlphaFoldDB" id="A0AAE3K7F0"/>
<protein>
    <submittedName>
        <fullName evidence="2">Uncharacterized protein</fullName>
    </submittedName>
</protein>
<reference evidence="2" key="1">
    <citation type="journal article" date="2022" name="Syst. Appl. Microbiol.">
        <title>Natronocalculus amylovorans gen. nov., sp. nov., and Natranaeroarchaeum aerophilus sp. nov., dominant culturable amylolytic natronoarchaea from hypersaline soda lakes in southwestern Siberia.</title>
        <authorList>
            <person name="Sorokin D.Y."/>
            <person name="Elcheninov A.G."/>
            <person name="Khizhniak T.V."/>
            <person name="Koenen M."/>
            <person name="Bale N.J."/>
            <person name="Damste J.S.S."/>
            <person name="Kublanov I.V."/>
        </authorList>
    </citation>
    <scope>NUCLEOTIDE SEQUENCE</scope>
    <source>
        <strain evidence="2">AArc-St2</strain>
    </source>
</reference>
<proteinExistence type="predicted"/>
<keyword evidence="1" id="KW-0812">Transmembrane</keyword>
<name>A0AAE3K7F0_9EURY</name>
<accession>A0AAE3K7F0</accession>
<comment type="caution">
    <text evidence="2">The sequence shown here is derived from an EMBL/GenBank/DDBJ whole genome shotgun (WGS) entry which is preliminary data.</text>
</comment>